<gene>
    <name evidence="2" type="ORF">GCM10025778_36370</name>
</gene>
<evidence type="ECO:0000313" key="3">
    <source>
        <dbReference type="Proteomes" id="UP001501257"/>
    </source>
</evidence>
<feature type="region of interest" description="Disordered" evidence="1">
    <location>
        <begin position="1"/>
        <end position="47"/>
    </location>
</feature>
<evidence type="ECO:0000256" key="1">
    <source>
        <dbReference type="SAM" id="MobiDB-lite"/>
    </source>
</evidence>
<proteinExistence type="predicted"/>
<evidence type="ECO:0000313" key="2">
    <source>
        <dbReference type="EMBL" id="GAA5229098.1"/>
    </source>
</evidence>
<reference evidence="3" key="1">
    <citation type="journal article" date="2019" name="Int. J. Syst. Evol. Microbiol.">
        <title>The Global Catalogue of Microorganisms (GCM) 10K type strain sequencing project: providing services to taxonomists for standard genome sequencing and annotation.</title>
        <authorList>
            <consortium name="The Broad Institute Genomics Platform"/>
            <consortium name="The Broad Institute Genome Sequencing Center for Infectious Disease"/>
            <person name="Wu L."/>
            <person name="Ma J."/>
        </authorList>
    </citation>
    <scope>NUCLEOTIDE SEQUENCE [LARGE SCALE GENOMIC DNA]</scope>
    <source>
        <strain evidence="3">JCM 18952</strain>
    </source>
</reference>
<name>A0ABP9TS03_9MICC</name>
<sequence>MELVKGPITRARLSVGNSGSPKRLPPAASTRWPRANPTKGCPESAGSARAKTGSIFVGDASLPASPSHFLTTLNRHRYVREMERIWAFETSAISAVLVDFLDPALAGQPDIRERGVRLEIRPMAVGSIATIYSSPALSLKPAIIRIDMLESAPHKADRMHFHPGMVDGEPEERTFDEKMGDNPIDWLRSYLEQLHDWVGQTDGCSIAHAAEAITRETAELLDKARQPWPEVAHDERGLVVG</sequence>
<evidence type="ECO:0008006" key="4">
    <source>
        <dbReference type="Google" id="ProtNLM"/>
    </source>
</evidence>
<dbReference type="Proteomes" id="UP001501257">
    <property type="component" value="Unassembled WGS sequence"/>
</dbReference>
<dbReference type="EMBL" id="BAABLK010000094">
    <property type="protein sequence ID" value="GAA5229098.1"/>
    <property type="molecule type" value="Genomic_DNA"/>
</dbReference>
<organism evidence="2 3">
    <name type="scientific">Paeniglutamicibacter antarcticus</name>
    <dbReference type="NCBI Taxonomy" id="494023"/>
    <lineage>
        <taxon>Bacteria</taxon>
        <taxon>Bacillati</taxon>
        <taxon>Actinomycetota</taxon>
        <taxon>Actinomycetes</taxon>
        <taxon>Micrococcales</taxon>
        <taxon>Micrococcaceae</taxon>
        <taxon>Paeniglutamicibacter</taxon>
    </lineage>
</organism>
<comment type="caution">
    <text evidence="2">The sequence shown here is derived from an EMBL/GenBank/DDBJ whole genome shotgun (WGS) entry which is preliminary data.</text>
</comment>
<keyword evidence="3" id="KW-1185">Reference proteome</keyword>
<protein>
    <recommendedName>
        <fullName evidence="4">Gfo/Idh/MocA-like oxidoreductase C-terminal domain-containing protein</fullName>
    </recommendedName>
</protein>
<accession>A0ABP9TS03</accession>